<dbReference type="Proteomes" id="UP000031599">
    <property type="component" value="Unassembled WGS sequence"/>
</dbReference>
<organism evidence="1 2">
    <name type="scientific">Enhygromyxa salina</name>
    <dbReference type="NCBI Taxonomy" id="215803"/>
    <lineage>
        <taxon>Bacteria</taxon>
        <taxon>Pseudomonadati</taxon>
        <taxon>Myxococcota</taxon>
        <taxon>Polyangia</taxon>
        <taxon>Nannocystales</taxon>
        <taxon>Nannocystaceae</taxon>
        <taxon>Enhygromyxa</taxon>
    </lineage>
</organism>
<accession>A0A0C2A6N1</accession>
<gene>
    <name evidence="1" type="ORF">DB30_05947</name>
</gene>
<proteinExistence type="predicted"/>
<evidence type="ECO:0000313" key="1">
    <source>
        <dbReference type="EMBL" id="KIG19043.1"/>
    </source>
</evidence>
<comment type="caution">
    <text evidence="1">The sequence shown here is derived from an EMBL/GenBank/DDBJ whole genome shotgun (WGS) entry which is preliminary data.</text>
</comment>
<evidence type="ECO:0000313" key="2">
    <source>
        <dbReference type="Proteomes" id="UP000031599"/>
    </source>
</evidence>
<name>A0A0C2A6N1_9BACT</name>
<dbReference type="EMBL" id="JMCC02000006">
    <property type="protein sequence ID" value="KIG19043.1"/>
    <property type="molecule type" value="Genomic_DNA"/>
</dbReference>
<dbReference type="AlphaFoldDB" id="A0A0C2A6N1"/>
<reference evidence="1 2" key="1">
    <citation type="submission" date="2014-12" db="EMBL/GenBank/DDBJ databases">
        <title>Genome assembly of Enhygromyxa salina DSM 15201.</title>
        <authorList>
            <person name="Sharma G."/>
            <person name="Subramanian S."/>
        </authorList>
    </citation>
    <scope>NUCLEOTIDE SEQUENCE [LARGE SCALE GENOMIC DNA]</scope>
    <source>
        <strain evidence="1 2">DSM 15201</strain>
    </source>
</reference>
<dbReference type="RefSeq" id="WP_052546436.1">
    <property type="nucleotide sequence ID" value="NZ_JMCC02000006.1"/>
</dbReference>
<sequence>MSRAWTLVCRACRADLSVALTEIEIDADPVQVVKGRDMLPRGCMWRARAGFAEFEIAANEILCCSGDLPTAVLGGSTGCCGPDGLDGPNLRCVCGAAFATAFGDCWQPHVVSVSPKRVVCAPATPEVSVHVYPPDSSHPSAWAFAAWLHEVLGTDDWYGLELELLVQAWAGRAPTPVVIVWLDTPRERAAGVPVQELIAAIGRLAGAPISVVTPISDGSSYARQAE</sequence>
<protein>
    <submittedName>
        <fullName evidence="1">Uncharacterized protein</fullName>
    </submittedName>
</protein>